<dbReference type="STRING" id="455432.AWN90_38810"/>
<organism evidence="2 3">
    <name type="scientific">Nocardia terpenica</name>
    <dbReference type="NCBI Taxonomy" id="455432"/>
    <lineage>
        <taxon>Bacteria</taxon>
        <taxon>Bacillati</taxon>
        <taxon>Actinomycetota</taxon>
        <taxon>Actinomycetes</taxon>
        <taxon>Mycobacteriales</taxon>
        <taxon>Nocardiaceae</taxon>
        <taxon>Nocardia</taxon>
    </lineage>
</organism>
<evidence type="ECO:0000259" key="1">
    <source>
        <dbReference type="Pfam" id="PF07811"/>
    </source>
</evidence>
<accession>A0A164JMD8</accession>
<reference evidence="2 3" key="1">
    <citation type="submission" date="2016-04" db="EMBL/GenBank/DDBJ databases">
        <authorList>
            <person name="Evans L.H."/>
            <person name="Alamgir A."/>
            <person name="Owens N."/>
            <person name="Weber N.D."/>
            <person name="Virtaneva K."/>
            <person name="Barbian K."/>
            <person name="Babar A."/>
            <person name="Rosenke K."/>
        </authorList>
    </citation>
    <scope>NUCLEOTIDE SEQUENCE [LARGE SCALE GENOMIC DNA]</scope>
    <source>
        <strain evidence="2 3">IFM 0406</strain>
    </source>
</reference>
<evidence type="ECO:0000313" key="3">
    <source>
        <dbReference type="Proteomes" id="UP000076512"/>
    </source>
</evidence>
<feature type="domain" description="TadE-like" evidence="1">
    <location>
        <begin position="2"/>
        <end position="36"/>
    </location>
</feature>
<keyword evidence="3" id="KW-1185">Reference proteome</keyword>
<dbReference type="EMBL" id="LWGR01000013">
    <property type="protein sequence ID" value="KZM70542.1"/>
    <property type="molecule type" value="Genomic_DNA"/>
</dbReference>
<name>A0A164JMD8_9NOCA</name>
<dbReference type="InterPro" id="IPR012495">
    <property type="entry name" value="TadE-like_dom"/>
</dbReference>
<protein>
    <recommendedName>
        <fullName evidence="1">TadE-like domain-containing protein</fullName>
    </recommendedName>
</protein>
<gene>
    <name evidence="2" type="ORF">AWN90_38810</name>
</gene>
<proteinExistence type="predicted"/>
<dbReference type="Pfam" id="PF07811">
    <property type="entry name" value="TadE"/>
    <property type="match status" value="1"/>
</dbReference>
<comment type="caution">
    <text evidence="2">The sequence shown here is derived from an EMBL/GenBank/DDBJ whole genome shotgun (WGS) entry which is preliminary data.</text>
</comment>
<evidence type="ECO:0000313" key="2">
    <source>
        <dbReference type="EMBL" id="KZM70542.1"/>
    </source>
</evidence>
<dbReference type="AlphaFoldDB" id="A0A164JMD8"/>
<dbReference type="Proteomes" id="UP000076512">
    <property type="component" value="Unassembled WGS sequence"/>
</dbReference>
<sequence>MIITPVVLLLIGIIIVGGRISFAHEKVELAAYTAARAASIARTGIQAAADARIAAEQNLIARGLDCVGAPVVTTDVAGFMRPPGQLASVTIVVTCVVSLDALLLPGIGGTRVITASATSPIDTFRERAR</sequence>